<reference evidence="7 8" key="1">
    <citation type="journal article" date="2018" name="Front. Microbiol.">
        <title>Prospects for Fungal Bioremediation of Acidic Radioactive Waste Sites: Characterization and Genome Sequence of Rhodotorula taiwanensis MD1149.</title>
        <authorList>
            <person name="Tkavc R."/>
            <person name="Matrosova V.Y."/>
            <person name="Grichenko O.E."/>
            <person name="Gostincar C."/>
            <person name="Volpe R.P."/>
            <person name="Klimenkova P."/>
            <person name="Gaidamakova E.K."/>
            <person name="Zhou C.E."/>
            <person name="Stewart B.J."/>
            <person name="Lyman M.G."/>
            <person name="Malfatti S.A."/>
            <person name="Rubinfeld B."/>
            <person name="Courtot M."/>
            <person name="Singh J."/>
            <person name="Dalgard C.L."/>
            <person name="Hamilton T."/>
            <person name="Frey K.G."/>
            <person name="Gunde-Cimerman N."/>
            <person name="Dugan L."/>
            <person name="Daly M.J."/>
        </authorList>
    </citation>
    <scope>NUCLEOTIDE SEQUENCE [LARGE SCALE GENOMIC DNA]</scope>
    <source>
        <strain evidence="7 8">MD1149</strain>
    </source>
</reference>
<dbReference type="NCBIfam" id="TIGR02727">
    <property type="entry name" value="MTHFS_bact"/>
    <property type="match status" value="1"/>
</dbReference>
<dbReference type="EMBL" id="PJQD01000115">
    <property type="protein sequence ID" value="POY70545.1"/>
    <property type="molecule type" value="Genomic_DNA"/>
</dbReference>
<dbReference type="Pfam" id="PF01812">
    <property type="entry name" value="5-FTHF_cyc-lig"/>
    <property type="match status" value="1"/>
</dbReference>
<keyword evidence="6" id="KW-0479">Metal-binding</keyword>
<gene>
    <name evidence="7" type="ORF">BMF94_6459</name>
</gene>
<keyword evidence="2 6" id="KW-0547">Nucleotide-binding</keyword>
<evidence type="ECO:0000256" key="2">
    <source>
        <dbReference type="ARBA" id="ARBA00022741"/>
    </source>
</evidence>
<dbReference type="GO" id="GO:0009396">
    <property type="term" value="P:folic acid-containing compound biosynthetic process"/>
    <property type="evidence" value="ECO:0007669"/>
    <property type="project" value="TreeGrafter"/>
</dbReference>
<dbReference type="EC" id="6.3.3.2" evidence="5 6"/>
<evidence type="ECO:0000256" key="1">
    <source>
        <dbReference type="ARBA" id="ARBA00010638"/>
    </source>
</evidence>
<name>A0A2S5B1C6_9BASI</name>
<protein>
    <recommendedName>
        <fullName evidence="5 6">5-formyltetrahydrofolate cyclo-ligase</fullName>
        <ecNumber evidence="5 6">6.3.3.2</ecNumber>
    </recommendedName>
</protein>
<accession>A0A2S5B1C6</accession>
<evidence type="ECO:0000256" key="3">
    <source>
        <dbReference type="ARBA" id="ARBA00022840"/>
    </source>
</evidence>
<comment type="cofactor">
    <cofactor evidence="6">
        <name>Mg(2+)</name>
        <dbReference type="ChEBI" id="CHEBI:18420"/>
    </cofactor>
</comment>
<organism evidence="7 8">
    <name type="scientific">Rhodotorula taiwanensis</name>
    <dbReference type="NCBI Taxonomy" id="741276"/>
    <lineage>
        <taxon>Eukaryota</taxon>
        <taxon>Fungi</taxon>
        <taxon>Dikarya</taxon>
        <taxon>Basidiomycota</taxon>
        <taxon>Pucciniomycotina</taxon>
        <taxon>Microbotryomycetes</taxon>
        <taxon>Sporidiobolales</taxon>
        <taxon>Sporidiobolaceae</taxon>
        <taxon>Rhodotorula</taxon>
    </lineage>
</organism>
<dbReference type="InterPro" id="IPR037171">
    <property type="entry name" value="NagB/RpiA_transferase-like"/>
</dbReference>
<dbReference type="GO" id="GO:0046872">
    <property type="term" value="F:metal ion binding"/>
    <property type="evidence" value="ECO:0007669"/>
    <property type="project" value="UniProtKB-KW"/>
</dbReference>
<dbReference type="SUPFAM" id="SSF100950">
    <property type="entry name" value="NagB/RpiA/CoA transferase-like"/>
    <property type="match status" value="1"/>
</dbReference>
<evidence type="ECO:0000256" key="6">
    <source>
        <dbReference type="RuleBase" id="RU361279"/>
    </source>
</evidence>
<dbReference type="GO" id="GO:0035999">
    <property type="term" value="P:tetrahydrofolate interconversion"/>
    <property type="evidence" value="ECO:0007669"/>
    <property type="project" value="TreeGrafter"/>
</dbReference>
<sequence length="237" mass="27122">MASWTGASTVTVQQAKKQLRTRIASRLKRIPSDSVHAQCWNSANSLGHPHAAEAVLARLFASPYWTSARSISCFLSLPHSEIQTDSLIRHALRDGKRIYVPFCPVDDKTVMRMVRLTDLDHFERLEANRWGIREVDPKEVESLEDDSDPEGGLDLLIVPGLAFDPYRRRLGHGRGYYDRYINQYCLDYPRRFEGKKAPPRTVALALREQMVQADEEIPTNEWDRLPDSLITPDGIYE</sequence>
<dbReference type="PANTHER" id="PTHR23407:SF1">
    <property type="entry name" value="5-FORMYLTETRAHYDROFOLATE CYCLO-LIGASE"/>
    <property type="match status" value="1"/>
</dbReference>
<dbReference type="Proteomes" id="UP000237144">
    <property type="component" value="Unassembled WGS sequence"/>
</dbReference>
<keyword evidence="8" id="KW-1185">Reference proteome</keyword>
<dbReference type="GO" id="GO:0030272">
    <property type="term" value="F:5-formyltetrahydrofolate cyclo-ligase activity"/>
    <property type="evidence" value="ECO:0007669"/>
    <property type="project" value="UniProtKB-EC"/>
</dbReference>
<comment type="similarity">
    <text evidence="1 6">Belongs to the 5-formyltetrahydrofolate cyclo-ligase family.</text>
</comment>
<keyword evidence="6" id="KW-0460">Magnesium</keyword>
<dbReference type="GO" id="GO:0005739">
    <property type="term" value="C:mitochondrion"/>
    <property type="evidence" value="ECO:0007669"/>
    <property type="project" value="TreeGrafter"/>
</dbReference>
<evidence type="ECO:0000256" key="5">
    <source>
        <dbReference type="ARBA" id="ARBA00038966"/>
    </source>
</evidence>
<evidence type="ECO:0000313" key="7">
    <source>
        <dbReference type="EMBL" id="POY70545.1"/>
    </source>
</evidence>
<dbReference type="GO" id="GO:0005524">
    <property type="term" value="F:ATP binding"/>
    <property type="evidence" value="ECO:0007669"/>
    <property type="project" value="UniProtKB-KW"/>
</dbReference>
<keyword evidence="3 6" id="KW-0067">ATP-binding</keyword>
<dbReference type="InterPro" id="IPR024185">
    <property type="entry name" value="FTHF_cligase-like_sf"/>
</dbReference>
<comment type="catalytic activity">
    <reaction evidence="4 6">
        <text>(6S)-5-formyl-5,6,7,8-tetrahydrofolate + ATP = (6R)-5,10-methenyltetrahydrofolate + ADP + phosphate</text>
        <dbReference type="Rhea" id="RHEA:10488"/>
        <dbReference type="ChEBI" id="CHEBI:30616"/>
        <dbReference type="ChEBI" id="CHEBI:43474"/>
        <dbReference type="ChEBI" id="CHEBI:57455"/>
        <dbReference type="ChEBI" id="CHEBI:57457"/>
        <dbReference type="ChEBI" id="CHEBI:456216"/>
        <dbReference type="EC" id="6.3.3.2"/>
    </reaction>
</comment>
<dbReference type="Gene3D" id="3.40.50.10420">
    <property type="entry name" value="NagB/RpiA/CoA transferase-like"/>
    <property type="match status" value="1"/>
</dbReference>
<dbReference type="OrthoDB" id="2015992at2759"/>
<dbReference type="AlphaFoldDB" id="A0A2S5B1C6"/>
<dbReference type="InterPro" id="IPR002698">
    <property type="entry name" value="FTHF_cligase"/>
</dbReference>
<dbReference type="STRING" id="741276.A0A2S5B1C6"/>
<evidence type="ECO:0000256" key="4">
    <source>
        <dbReference type="ARBA" id="ARBA00036539"/>
    </source>
</evidence>
<evidence type="ECO:0000313" key="8">
    <source>
        <dbReference type="Proteomes" id="UP000237144"/>
    </source>
</evidence>
<dbReference type="PANTHER" id="PTHR23407">
    <property type="entry name" value="ATPASE INHIBITOR/5-FORMYLTETRAHYDROFOLATE CYCLO-LIGASE"/>
    <property type="match status" value="1"/>
</dbReference>
<comment type="caution">
    <text evidence="7">The sequence shown here is derived from an EMBL/GenBank/DDBJ whole genome shotgun (WGS) entry which is preliminary data.</text>
</comment>
<proteinExistence type="inferred from homology"/>